<protein>
    <submittedName>
        <fullName evidence="1">Uncharacterized protein</fullName>
    </submittedName>
</protein>
<keyword evidence="1" id="KW-0614">Plasmid</keyword>
<proteinExistence type="predicted"/>
<dbReference type="Proteomes" id="UP001158961">
    <property type="component" value="Plasmid P3"/>
</dbReference>
<gene>
    <name evidence="1" type="ORF">DAPPPG734_24415</name>
</gene>
<geneLocation type="plasmid" evidence="1 2">
    <name>P3</name>
</geneLocation>
<reference evidence="1" key="1">
    <citation type="submission" date="2022-05" db="EMBL/GenBank/DDBJ databases">
        <authorList>
            <person name="Pothier F. J."/>
        </authorList>
    </citation>
    <scope>NUCLEOTIDE SEQUENCE</scope>
    <source>
        <strain evidence="1">DAPP-PG734</strain>
        <plasmid evidence="1">P3</plasmid>
    </source>
</reference>
<sequence>MTGTCSKVLLLLLSQERVRWGRGGGEMFNGTAAALILPRRASVKKAASQ</sequence>
<dbReference type="AlphaFoldDB" id="A0AAN2FL96"/>
<evidence type="ECO:0000313" key="1">
    <source>
        <dbReference type="EMBL" id="CAH6377935.1"/>
    </source>
</evidence>
<evidence type="ECO:0000313" key="2">
    <source>
        <dbReference type="Proteomes" id="UP001158961"/>
    </source>
</evidence>
<name>A0AAN2FL96_ENTAG</name>
<organism evidence="1 2">
    <name type="scientific">Enterobacter agglomerans</name>
    <name type="common">Erwinia herbicola</name>
    <name type="synonym">Pantoea agglomerans</name>
    <dbReference type="NCBI Taxonomy" id="549"/>
    <lineage>
        <taxon>Bacteria</taxon>
        <taxon>Pseudomonadati</taxon>
        <taxon>Pseudomonadota</taxon>
        <taxon>Gammaproteobacteria</taxon>
        <taxon>Enterobacterales</taxon>
        <taxon>Erwiniaceae</taxon>
        <taxon>Pantoea</taxon>
        <taxon>Pantoea agglomerans group</taxon>
    </lineage>
</organism>
<accession>A0AAN2FL96</accession>
<dbReference type="EMBL" id="OW970318">
    <property type="protein sequence ID" value="CAH6377935.1"/>
    <property type="molecule type" value="Genomic_DNA"/>
</dbReference>